<feature type="domain" description="Phosphoribosyltransferase" evidence="1">
    <location>
        <begin position="10"/>
        <end position="165"/>
    </location>
</feature>
<dbReference type="GO" id="GO:0016740">
    <property type="term" value="F:transferase activity"/>
    <property type="evidence" value="ECO:0007669"/>
    <property type="project" value="UniProtKB-KW"/>
</dbReference>
<protein>
    <submittedName>
        <fullName evidence="2">Putative phosphoribosyl transferase</fullName>
    </submittedName>
</protein>
<keyword evidence="2" id="KW-0808">Transferase</keyword>
<evidence type="ECO:0000313" key="3">
    <source>
        <dbReference type="Proteomes" id="UP000037685"/>
    </source>
</evidence>
<dbReference type="Gene3D" id="3.40.50.2020">
    <property type="match status" value="1"/>
</dbReference>
<dbReference type="Gene3D" id="3.30.1310.20">
    <property type="entry name" value="PRTase-like"/>
    <property type="match status" value="1"/>
</dbReference>
<dbReference type="CDD" id="cd06223">
    <property type="entry name" value="PRTases_typeI"/>
    <property type="match status" value="1"/>
</dbReference>
<accession>A0A0M9AE43</accession>
<dbReference type="PATRIC" id="fig|271.14.peg.1432"/>
<evidence type="ECO:0000259" key="1">
    <source>
        <dbReference type="Pfam" id="PF00156"/>
    </source>
</evidence>
<dbReference type="RefSeq" id="WP_003046120.1">
    <property type="nucleotide sequence ID" value="NZ_LHCI01000106.1"/>
</dbReference>
<dbReference type="SUPFAM" id="SSF53271">
    <property type="entry name" value="PRTase-like"/>
    <property type="match status" value="1"/>
</dbReference>
<dbReference type="EMBL" id="LHCI01000106">
    <property type="protein sequence ID" value="KOX90169.1"/>
    <property type="molecule type" value="Genomic_DNA"/>
</dbReference>
<sequence>MRFRDRRHAGALLSEALKPLGLERPVVLGIPRGGVVVADEVARRLGGELDVVLVRKVGAPGNPEFALGAVGERGELILKPYALQYADQSYLEREAARQKEVIRKRAERYRKVRPKVSLKGRDVVLVDDGIATGATMETALSVVLAEEPRRVVVAVPVASPDAVERLKERAEALALSTPPDFAAVGAYYMDFGEVTDEDVEALLLQWAA</sequence>
<dbReference type="Proteomes" id="UP000037685">
    <property type="component" value="Unassembled WGS sequence"/>
</dbReference>
<gene>
    <name evidence="2" type="ORF">BVI061214_01357</name>
</gene>
<reference evidence="2 3" key="1">
    <citation type="submission" date="2015-07" db="EMBL/GenBank/DDBJ databases">
        <authorList>
            <person name="Noorani M."/>
        </authorList>
    </citation>
    <scope>NUCLEOTIDE SEQUENCE [LARGE SCALE GENOMIC DNA]</scope>
    <source>
        <strain evidence="3">ATCC 25104 / DSM 625 / JCM 10724 / NBRC 103206 / NCIMB 11243 / YT-1</strain>
    </source>
</reference>
<organism evidence="2 3">
    <name type="scientific">Thermus aquaticus</name>
    <dbReference type="NCBI Taxonomy" id="271"/>
    <lineage>
        <taxon>Bacteria</taxon>
        <taxon>Thermotogati</taxon>
        <taxon>Deinococcota</taxon>
        <taxon>Deinococci</taxon>
        <taxon>Thermales</taxon>
        <taxon>Thermaceae</taxon>
        <taxon>Thermus</taxon>
    </lineage>
</organism>
<name>A0A0M9AE43_THEAQ</name>
<dbReference type="Pfam" id="PF00156">
    <property type="entry name" value="Pribosyltran"/>
    <property type="match status" value="1"/>
</dbReference>
<dbReference type="AlphaFoldDB" id="A0A0M9AE43"/>
<dbReference type="InterPro" id="IPR029057">
    <property type="entry name" value="PRTase-like"/>
</dbReference>
<proteinExistence type="predicted"/>
<dbReference type="InterPro" id="IPR000836">
    <property type="entry name" value="PRTase_dom"/>
</dbReference>
<comment type="caution">
    <text evidence="2">The sequence shown here is derived from an EMBL/GenBank/DDBJ whole genome shotgun (WGS) entry which is preliminary data.</text>
</comment>
<evidence type="ECO:0000313" key="2">
    <source>
        <dbReference type="EMBL" id="KOX90169.1"/>
    </source>
</evidence>